<dbReference type="AlphaFoldDB" id="J7CU34"/>
<sequence>QKLASAVISPAKLKTLGAVFTWLFLLLDAEQLFYNLLVNGVPEVASTEIKPKFLKLTTSVTTSFFTEVSWCIFLESF</sequence>
<dbReference type="Proteomes" id="UP000006403">
    <property type="component" value="Unassembled WGS sequence"/>
</dbReference>
<name>J7CU34_ENTFC</name>
<protein>
    <submittedName>
        <fullName evidence="1">Uncharacterized protein</fullName>
    </submittedName>
</protein>
<evidence type="ECO:0000313" key="1">
    <source>
        <dbReference type="EMBL" id="EJY44535.1"/>
    </source>
</evidence>
<dbReference type="HOGENOM" id="CLU_2627592_0_0_9"/>
<organism evidence="1 2">
    <name type="scientific">Enterococcus faecium 505</name>
    <dbReference type="NCBI Taxonomy" id="1134806"/>
    <lineage>
        <taxon>Bacteria</taxon>
        <taxon>Bacillati</taxon>
        <taxon>Bacillota</taxon>
        <taxon>Bacilli</taxon>
        <taxon>Lactobacillales</taxon>
        <taxon>Enterococcaceae</taxon>
        <taxon>Enterococcus</taxon>
    </lineage>
</organism>
<comment type="caution">
    <text evidence="1">The sequence shown here is derived from an EMBL/GenBank/DDBJ whole genome shotgun (WGS) entry which is preliminary data.</text>
</comment>
<gene>
    <name evidence="1" type="ORF">HMPREF1348_01867</name>
</gene>
<dbReference type="EMBL" id="AMBL01000065">
    <property type="protein sequence ID" value="EJY44535.1"/>
    <property type="molecule type" value="Genomic_DNA"/>
</dbReference>
<reference evidence="1 2" key="1">
    <citation type="submission" date="2012-04" db="EMBL/GenBank/DDBJ databases">
        <authorList>
            <person name="Weinstock G."/>
            <person name="Sodergren E."/>
            <person name="Lobos E.A."/>
            <person name="Fulton L."/>
            <person name="Fulton R."/>
            <person name="Courtney L."/>
            <person name="Fronick C."/>
            <person name="O'Laughlin M."/>
            <person name="Godfrey J."/>
            <person name="Wilson R.M."/>
            <person name="Miner T."/>
            <person name="Farmer C."/>
            <person name="Delehaunty K."/>
            <person name="Cordes M."/>
            <person name="Minx P."/>
            <person name="Tomlinson C."/>
            <person name="Chen J."/>
            <person name="Wollam A."/>
            <person name="Pepin K.H."/>
            <person name="Bhonagiri V."/>
            <person name="Zhang X."/>
            <person name="Suruliraj S."/>
            <person name="Warren W."/>
            <person name="Mitreva M."/>
            <person name="Mardis E.R."/>
            <person name="Wilson R.K."/>
        </authorList>
    </citation>
    <scope>NUCLEOTIDE SEQUENCE [LARGE SCALE GENOMIC DNA]</scope>
    <source>
        <strain evidence="1 2">505</strain>
    </source>
</reference>
<dbReference type="RefSeq" id="WP_002374192.1">
    <property type="nucleotide sequence ID" value="NZ_JH813177.1"/>
</dbReference>
<proteinExistence type="predicted"/>
<accession>J7CU34</accession>
<feature type="non-terminal residue" evidence="1">
    <location>
        <position position="1"/>
    </location>
</feature>
<evidence type="ECO:0000313" key="2">
    <source>
        <dbReference type="Proteomes" id="UP000006403"/>
    </source>
</evidence>